<proteinExistence type="inferred from homology"/>
<feature type="domain" description="Ketoreductase" evidence="3">
    <location>
        <begin position="6"/>
        <end position="171"/>
    </location>
</feature>
<dbReference type="PANTHER" id="PTHR43477:SF1">
    <property type="entry name" value="DIHYDROANTICAPSIN 7-DEHYDROGENASE"/>
    <property type="match status" value="1"/>
</dbReference>
<dbReference type="EMBL" id="SMRU01000002">
    <property type="protein sequence ID" value="TDG01417.1"/>
    <property type="molecule type" value="Genomic_DNA"/>
</dbReference>
<comment type="caution">
    <text evidence="4">The sequence shown here is derived from an EMBL/GenBank/DDBJ whole genome shotgun (WGS) entry which is preliminary data.</text>
</comment>
<dbReference type="Proteomes" id="UP000295511">
    <property type="component" value="Unassembled WGS sequence"/>
</dbReference>
<dbReference type="InterPro" id="IPR036291">
    <property type="entry name" value="NAD(P)-bd_dom_sf"/>
</dbReference>
<protein>
    <submittedName>
        <fullName evidence="4">SDR family oxidoreductase</fullName>
    </submittedName>
</protein>
<comment type="similarity">
    <text evidence="1">Belongs to the short-chain dehydrogenases/reductases (SDR) family.</text>
</comment>
<sequence length="247" mass="25851">MTANKLNILITGGSSASGIAVARAFARAGHRVITVGSDDVRIKAAAMQAGPGVEALSFDLGSLDSVRELAAAVRGSAGPVDGVIHLVGGWRGASGIEDQSDEDWYALEQSNVTTLRNVSRVFYGDLEASPVGRLAMVSSTTVAAPTAAAANYAAAKAAAETWTMAVADGFHRAQSGRPGTEQHSSTEQHSAAVVFVIKALVDDAMRREHPERKFPGYTDVKELATAALRLFDQPAAELNGQRLHLAK</sequence>
<dbReference type="OrthoDB" id="4773823at2"/>
<dbReference type="PRINTS" id="PR00081">
    <property type="entry name" value="GDHRDH"/>
</dbReference>
<dbReference type="InterPro" id="IPR051122">
    <property type="entry name" value="SDR_DHRS6-like"/>
</dbReference>
<evidence type="ECO:0000313" key="4">
    <source>
        <dbReference type="EMBL" id="TDG01417.1"/>
    </source>
</evidence>
<accession>A0A4R5KZS0</accession>
<keyword evidence="5" id="KW-1185">Reference proteome</keyword>
<evidence type="ECO:0000259" key="3">
    <source>
        <dbReference type="SMART" id="SM00822"/>
    </source>
</evidence>
<dbReference type="GO" id="GO:0016491">
    <property type="term" value="F:oxidoreductase activity"/>
    <property type="evidence" value="ECO:0007669"/>
    <property type="project" value="UniProtKB-KW"/>
</dbReference>
<evidence type="ECO:0000313" key="5">
    <source>
        <dbReference type="Proteomes" id="UP000295511"/>
    </source>
</evidence>
<dbReference type="AlphaFoldDB" id="A0A4R5KZS0"/>
<dbReference type="SMART" id="SM00822">
    <property type="entry name" value="PKS_KR"/>
    <property type="match status" value="1"/>
</dbReference>
<reference evidence="4 5" key="1">
    <citation type="submission" date="2019-03" db="EMBL/GenBank/DDBJ databases">
        <title>Whole genome sequence of Arthrobacter sp JH1-1.</title>
        <authorList>
            <person name="Trinh H.N."/>
        </authorList>
    </citation>
    <scope>NUCLEOTIDE SEQUENCE [LARGE SCALE GENOMIC DNA]</scope>
    <source>
        <strain evidence="4 5">JH1-1</strain>
    </source>
</reference>
<evidence type="ECO:0000256" key="2">
    <source>
        <dbReference type="ARBA" id="ARBA00023002"/>
    </source>
</evidence>
<dbReference type="PROSITE" id="PS00061">
    <property type="entry name" value="ADH_SHORT"/>
    <property type="match status" value="1"/>
</dbReference>
<gene>
    <name evidence="4" type="ORF">E1809_02720</name>
</gene>
<dbReference type="Gene3D" id="3.40.50.720">
    <property type="entry name" value="NAD(P)-binding Rossmann-like Domain"/>
    <property type="match status" value="1"/>
</dbReference>
<dbReference type="InterPro" id="IPR002347">
    <property type="entry name" value="SDR_fam"/>
</dbReference>
<organism evidence="4 5">
    <name type="scientific">Arthrobacter terricola</name>
    <dbReference type="NCBI Taxonomy" id="2547396"/>
    <lineage>
        <taxon>Bacteria</taxon>
        <taxon>Bacillati</taxon>
        <taxon>Actinomycetota</taxon>
        <taxon>Actinomycetes</taxon>
        <taxon>Micrococcales</taxon>
        <taxon>Micrococcaceae</taxon>
        <taxon>Arthrobacter</taxon>
    </lineage>
</organism>
<dbReference type="InterPro" id="IPR020904">
    <property type="entry name" value="Sc_DH/Rdtase_CS"/>
</dbReference>
<name>A0A4R5KZS0_9MICC</name>
<dbReference type="RefSeq" id="WP_133202677.1">
    <property type="nucleotide sequence ID" value="NZ_SMRU01000002.1"/>
</dbReference>
<dbReference type="CDD" id="cd05233">
    <property type="entry name" value="SDR_c"/>
    <property type="match status" value="1"/>
</dbReference>
<keyword evidence="2" id="KW-0560">Oxidoreductase</keyword>
<dbReference type="SUPFAM" id="SSF51735">
    <property type="entry name" value="NAD(P)-binding Rossmann-fold domains"/>
    <property type="match status" value="1"/>
</dbReference>
<evidence type="ECO:0000256" key="1">
    <source>
        <dbReference type="ARBA" id="ARBA00006484"/>
    </source>
</evidence>
<dbReference type="PANTHER" id="PTHR43477">
    <property type="entry name" value="DIHYDROANTICAPSIN 7-DEHYDROGENASE"/>
    <property type="match status" value="1"/>
</dbReference>
<dbReference type="Pfam" id="PF00106">
    <property type="entry name" value="adh_short"/>
    <property type="match status" value="1"/>
</dbReference>
<dbReference type="InterPro" id="IPR057326">
    <property type="entry name" value="KR_dom"/>
</dbReference>